<proteinExistence type="predicted"/>
<accession>A0ABP7MA62</accession>
<evidence type="ECO:0000313" key="1">
    <source>
        <dbReference type="EMBL" id="GAA3918700.1"/>
    </source>
</evidence>
<keyword evidence="2" id="KW-1185">Reference proteome</keyword>
<dbReference type="EMBL" id="BAABDH010000003">
    <property type="protein sequence ID" value="GAA3918700.1"/>
    <property type="molecule type" value="Genomic_DNA"/>
</dbReference>
<gene>
    <name evidence="1" type="ORF">GCM10022406_01610</name>
</gene>
<dbReference type="Proteomes" id="UP001499909">
    <property type="component" value="Unassembled WGS sequence"/>
</dbReference>
<evidence type="ECO:0008006" key="3">
    <source>
        <dbReference type="Google" id="ProtNLM"/>
    </source>
</evidence>
<reference evidence="2" key="1">
    <citation type="journal article" date="2019" name="Int. J. Syst. Evol. Microbiol.">
        <title>The Global Catalogue of Microorganisms (GCM) 10K type strain sequencing project: providing services to taxonomists for standard genome sequencing and annotation.</title>
        <authorList>
            <consortium name="The Broad Institute Genomics Platform"/>
            <consortium name="The Broad Institute Genome Sequencing Center for Infectious Disease"/>
            <person name="Wu L."/>
            <person name="Ma J."/>
        </authorList>
    </citation>
    <scope>NUCLEOTIDE SEQUENCE [LARGE SCALE GENOMIC DNA]</scope>
    <source>
        <strain evidence="2">JCM 17214</strain>
    </source>
</reference>
<name>A0ABP7MA62_9BACT</name>
<protein>
    <recommendedName>
        <fullName evidence="3">STAS/SEC14 domain-containing protein</fullName>
    </recommendedName>
</protein>
<sequence>MPNPPGLDLQYRPDLDLLTARWRHDSSFADLQAEYEARLAAGRAHHATRWLVDVRRRDAPTLEASEWVAQQWLPRAVATMAPARLRLAYFILPAQAEMLRTNTAIQPLVHEALARIHDYEMEIFHNEGEAVGWLLA</sequence>
<comment type="caution">
    <text evidence="1">The sequence shown here is derived from an EMBL/GenBank/DDBJ whole genome shotgun (WGS) entry which is preliminary data.</text>
</comment>
<dbReference type="RefSeq" id="WP_345108667.1">
    <property type="nucleotide sequence ID" value="NZ_BAABDH010000003.1"/>
</dbReference>
<organism evidence="1 2">
    <name type="scientific">Hymenobacter algoricola</name>
    <dbReference type="NCBI Taxonomy" id="486267"/>
    <lineage>
        <taxon>Bacteria</taxon>
        <taxon>Pseudomonadati</taxon>
        <taxon>Bacteroidota</taxon>
        <taxon>Cytophagia</taxon>
        <taxon>Cytophagales</taxon>
        <taxon>Hymenobacteraceae</taxon>
        <taxon>Hymenobacter</taxon>
    </lineage>
</organism>
<evidence type="ECO:0000313" key="2">
    <source>
        <dbReference type="Proteomes" id="UP001499909"/>
    </source>
</evidence>